<protein>
    <submittedName>
        <fullName evidence="1">Uncharacterized protein</fullName>
    </submittedName>
</protein>
<dbReference type="EMBL" id="LAXD01000001">
    <property type="protein sequence ID" value="KWX01959.1"/>
    <property type="molecule type" value="Genomic_DNA"/>
</dbReference>
<dbReference type="STRING" id="1469144.LI90_2994"/>
<dbReference type="Proteomes" id="UP000070188">
    <property type="component" value="Unassembled WGS sequence"/>
</dbReference>
<organism evidence="1 2">
    <name type="scientific">Carbonactinospora thermoautotrophica</name>
    <dbReference type="NCBI Taxonomy" id="1469144"/>
    <lineage>
        <taxon>Bacteria</taxon>
        <taxon>Bacillati</taxon>
        <taxon>Actinomycetota</taxon>
        <taxon>Actinomycetes</taxon>
        <taxon>Kitasatosporales</taxon>
        <taxon>Carbonactinosporaceae</taxon>
        <taxon>Carbonactinospora</taxon>
    </lineage>
</organism>
<dbReference type="PATRIC" id="fig|1469144.10.peg.3228"/>
<gene>
    <name evidence="1" type="ORF">LI90_2994</name>
</gene>
<name>A0A132MVS3_9ACTN</name>
<proteinExistence type="predicted"/>
<reference evidence="2" key="1">
    <citation type="submission" date="2015-04" db="EMBL/GenBank/DDBJ databases">
        <title>Physiological reanalysis, assessment of diazotrophy, and genome sequences of multiple isolates of Streptomyces thermoautotrophicus.</title>
        <authorList>
            <person name="MacKellar D.C."/>
            <person name="Lieber L."/>
            <person name="Norman J."/>
            <person name="Bolger A."/>
            <person name="Tobin C."/>
            <person name="Murray J.W."/>
            <person name="Chang R."/>
            <person name="Ford T."/>
            <person name="Nguyen P.Q."/>
            <person name="Woodward J."/>
            <person name="Permingeat H."/>
            <person name="Joshi N.S."/>
            <person name="Silver P.A."/>
            <person name="Usadel B."/>
            <person name="Rutherford A.W."/>
            <person name="Friesen M."/>
            <person name="Prell J."/>
        </authorList>
    </citation>
    <scope>NUCLEOTIDE SEQUENCE [LARGE SCALE GENOMIC DNA]</scope>
    <source>
        <strain evidence="2">H1</strain>
    </source>
</reference>
<comment type="caution">
    <text evidence="1">The sequence shown here is derived from an EMBL/GenBank/DDBJ whole genome shotgun (WGS) entry which is preliminary data.</text>
</comment>
<sequence length="41" mass="4707">MSSLASCRGFTYAHMVARLARFLSFNQWEGRERSTISPNEV</sequence>
<evidence type="ECO:0000313" key="2">
    <source>
        <dbReference type="Proteomes" id="UP000070188"/>
    </source>
</evidence>
<evidence type="ECO:0000313" key="1">
    <source>
        <dbReference type="EMBL" id="KWX01959.1"/>
    </source>
</evidence>
<accession>A0A132MVS3</accession>
<keyword evidence="2" id="KW-1185">Reference proteome</keyword>
<dbReference type="AlphaFoldDB" id="A0A132MVS3"/>